<reference evidence="1" key="1">
    <citation type="journal article" date="2013" name="BMC Genomics">
        <title>Unscrambling butterfly oogenesis.</title>
        <authorList>
            <person name="Carter J.M."/>
            <person name="Baker S.C."/>
            <person name="Pink R."/>
            <person name="Carter D.R."/>
            <person name="Collins A."/>
            <person name="Tomlin J."/>
            <person name="Gibbs M."/>
            <person name="Breuker C.J."/>
        </authorList>
    </citation>
    <scope>NUCLEOTIDE SEQUENCE</scope>
    <source>
        <tissue evidence="1">Ovary</tissue>
    </source>
</reference>
<dbReference type="EMBL" id="GAIX01009010">
    <property type="protein sequence ID" value="JAA83550.1"/>
    <property type="molecule type" value="Transcribed_RNA"/>
</dbReference>
<feature type="non-terminal residue" evidence="1">
    <location>
        <position position="80"/>
    </location>
</feature>
<accession>S4P9L4</accession>
<dbReference type="AlphaFoldDB" id="S4P9L4"/>
<evidence type="ECO:0000313" key="1">
    <source>
        <dbReference type="EMBL" id="JAA83550.1"/>
    </source>
</evidence>
<protein>
    <submittedName>
        <fullName evidence="1">Uncharacterized protein</fullName>
    </submittedName>
</protein>
<proteinExistence type="predicted"/>
<name>S4P9L4_9NEOP</name>
<organism evidence="1">
    <name type="scientific">Pararge aegeria</name>
    <name type="common">speckled wood butterfly</name>
    <dbReference type="NCBI Taxonomy" id="116150"/>
    <lineage>
        <taxon>Eukaryota</taxon>
        <taxon>Metazoa</taxon>
        <taxon>Ecdysozoa</taxon>
        <taxon>Arthropoda</taxon>
        <taxon>Hexapoda</taxon>
        <taxon>Insecta</taxon>
        <taxon>Pterygota</taxon>
        <taxon>Neoptera</taxon>
        <taxon>Endopterygota</taxon>
        <taxon>Lepidoptera</taxon>
        <taxon>Glossata</taxon>
        <taxon>Ditrysia</taxon>
        <taxon>Papilionoidea</taxon>
        <taxon>Nymphalidae</taxon>
        <taxon>Satyrinae</taxon>
        <taxon>Satyrini</taxon>
        <taxon>Parargina</taxon>
        <taxon>Pararge</taxon>
    </lineage>
</organism>
<sequence>MATEFLLQVIDQTQDIVNYLNKKNYILRSYQEKTFKEITKALIKINKRKDINCQHHLVVVLDVIGLSADDDLVIFERILD</sequence>
<reference evidence="1" key="2">
    <citation type="submission" date="2013-05" db="EMBL/GenBank/DDBJ databases">
        <authorList>
            <person name="Carter J.-M."/>
            <person name="Baker S.C."/>
            <person name="Pink R."/>
            <person name="Carter D.R.F."/>
            <person name="Collins A."/>
            <person name="Tomlin J."/>
            <person name="Gibbs M."/>
            <person name="Breuker C.J."/>
        </authorList>
    </citation>
    <scope>NUCLEOTIDE SEQUENCE</scope>
    <source>
        <tissue evidence="1">Ovary</tissue>
    </source>
</reference>